<feature type="domain" description="HTH lysR-type" evidence="1">
    <location>
        <begin position="22"/>
        <end position="81"/>
    </location>
</feature>
<sequence length="114" mass="12100">MEDTRLTVRIDAHDAPLLGHGKIRLLEAIGASGSISGAARAMGMSYRRAWLLVEAMNAAFVEPLVATRPGGGGGAELSPAGAEILRLYREVEERAAQAALPALRELAARLAPRW</sequence>
<dbReference type="PANTHER" id="PTHR30432">
    <property type="entry name" value="TRANSCRIPTIONAL REGULATOR MODE"/>
    <property type="match status" value="1"/>
</dbReference>
<dbReference type="Gene3D" id="1.10.10.10">
    <property type="entry name" value="Winged helix-like DNA-binding domain superfamily/Winged helix DNA-binding domain"/>
    <property type="match status" value="1"/>
</dbReference>
<dbReference type="RefSeq" id="WP_182986647.1">
    <property type="nucleotide sequence ID" value="NZ_JABEQD010000008.1"/>
</dbReference>
<dbReference type="InterPro" id="IPR051815">
    <property type="entry name" value="Molybdate_resp_trans_reg"/>
</dbReference>
<dbReference type="AlphaFoldDB" id="A0A7W4NX13"/>
<gene>
    <name evidence="2" type="ORF">HLH36_12275</name>
</gene>
<protein>
    <submittedName>
        <fullName evidence="2">LysR family transcriptional regulator</fullName>
    </submittedName>
</protein>
<dbReference type="InterPro" id="IPR036390">
    <property type="entry name" value="WH_DNA-bd_sf"/>
</dbReference>
<evidence type="ECO:0000259" key="1">
    <source>
        <dbReference type="Pfam" id="PF00126"/>
    </source>
</evidence>
<dbReference type="InterPro" id="IPR000847">
    <property type="entry name" value="LysR_HTH_N"/>
</dbReference>
<dbReference type="Proteomes" id="UP000559860">
    <property type="component" value="Unassembled WGS sequence"/>
</dbReference>
<dbReference type="PANTHER" id="PTHR30432:SF1">
    <property type="entry name" value="DNA-BINDING TRANSCRIPTIONAL DUAL REGULATOR MODE"/>
    <property type="match status" value="1"/>
</dbReference>
<proteinExistence type="predicted"/>
<organism evidence="2 3">
    <name type="scientific">Gluconacetobacter aggeris</name>
    <dbReference type="NCBI Taxonomy" id="1286186"/>
    <lineage>
        <taxon>Bacteria</taxon>
        <taxon>Pseudomonadati</taxon>
        <taxon>Pseudomonadota</taxon>
        <taxon>Alphaproteobacteria</taxon>
        <taxon>Acetobacterales</taxon>
        <taxon>Acetobacteraceae</taxon>
        <taxon>Gluconacetobacter</taxon>
    </lineage>
</organism>
<reference evidence="2 3" key="1">
    <citation type="submission" date="2020-04" db="EMBL/GenBank/DDBJ databases">
        <title>Description of novel Gluconacetobacter.</title>
        <authorList>
            <person name="Sombolestani A."/>
        </authorList>
    </citation>
    <scope>NUCLEOTIDE SEQUENCE [LARGE SCALE GENOMIC DNA]</scope>
    <source>
        <strain evidence="2 3">LMG 27801</strain>
    </source>
</reference>
<dbReference type="GO" id="GO:0003700">
    <property type="term" value="F:DNA-binding transcription factor activity"/>
    <property type="evidence" value="ECO:0007669"/>
    <property type="project" value="InterPro"/>
</dbReference>
<evidence type="ECO:0000313" key="3">
    <source>
        <dbReference type="Proteomes" id="UP000559860"/>
    </source>
</evidence>
<name>A0A7W4NX13_9PROT</name>
<dbReference type="Pfam" id="PF00126">
    <property type="entry name" value="HTH_1"/>
    <property type="match status" value="1"/>
</dbReference>
<accession>A0A7W4NX13</accession>
<dbReference type="EMBL" id="JABEQD010000008">
    <property type="protein sequence ID" value="MBB2169124.1"/>
    <property type="molecule type" value="Genomic_DNA"/>
</dbReference>
<comment type="caution">
    <text evidence="2">The sequence shown here is derived from an EMBL/GenBank/DDBJ whole genome shotgun (WGS) entry which is preliminary data.</text>
</comment>
<dbReference type="InterPro" id="IPR036388">
    <property type="entry name" value="WH-like_DNA-bd_sf"/>
</dbReference>
<dbReference type="SUPFAM" id="SSF46785">
    <property type="entry name" value="Winged helix' DNA-binding domain"/>
    <property type="match status" value="1"/>
</dbReference>
<keyword evidence="3" id="KW-1185">Reference proteome</keyword>
<evidence type="ECO:0000313" key="2">
    <source>
        <dbReference type="EMBL" id="MBB2169124.1"/>
    </source>
</evidence>